<dbReference type="AlphaFoldDB" id="A0A5B7FJ71"/>
<dbReference type="Proteomes" id="UP000324222">
    <property type="component" value="Unassembled WGS sequence"/>
</dbReference>
<keyword evidence="3" id="KW-1185">Reference proteome</keyword>
<keyword evidence="1" id="KW-0812">Transmembrane</keyword>
<evidence type="ECO:0000313" key="3">
    <source>
        <dbReference type="Proteomes" id="UP000324222"/>
    </source>
</evidence>
<gene>
    <name evidence="2" type="ORF">E2C01_040252</name>
</gene>
<sequence length="91" mass="10516">MISMLRGITRWTVTRIPPMGVFVLLTSHFLIYMVLNDHPPPPTTTCLFTPPISTFSQVSFYRSPIHLSRFPAHPTSHFSTCLHIYLFVNHF</sequence>
<name>A0A5B7FJ71_PORTR</name>
<proteinExistence type="predicted"/>
<keyword evidence="1" id="KW-0472">Membrane</keyword>
<protein>
    <submittedName>
        <fullName evidence="2">Uncharacterized protein</fullName>
    </submittedName>
</protein>
<dbReference type="EMBL" id="VSRR010007255">
    <property type="protein sequence ID" value="MPC46532.1"/>
    <property type="molecule type" value="Genomic_DNA"/>
</dbReference>
<evidence type="ECO:0000313" key="2">
    <source>
        <dbReference type="EMBL" id="MPC46532.1"/>
    </source>
</evidence>
<evidence type="ECO:0000256" key="1">
    <source>
        <dbReference type="SAM" id="Phobius"/>
    </source>
</evidence>
<reference evidence="2 3" key="1">
    <citation type="submission" date="2019-05" db="EMBL/GenBank/DDBJ databases">
        <title>Another draft genome of Portunus trituberculatus and its Hox gene families provides insights of decapod evolution.</title>
        <authorList>
            <person name="Jeong J.-H."/>
            <person name="Song I."/>
            <person name="Kim S."/>
            <person name="Choi T."/>
            <person name="Kim D."/>
            <person name="Ryu S."/>
            <person name="Kim W."/>
        </authorList>
    </citation>
    <scope>NUCLEOTIDE SEQUENCE [LARGE SCALE GENOMIC DNA]</scope>
    <source>
        <tissue evidence="2">Muscle</tissue>
    </source>
</reference>
<keyword evidence="1" id="KW-1133">Transmembrane helix</keyword>
<accession>A0A5B7FJ71</accession>
<feature type="transmembrane region" description="Helical" evidence="1">
    <location>
        <begin position="12"/>
        <end position="35"/>
    </location>
</feature>
<comment type="caution">
    <text evidence="2">The sequence shown here is derived from an EMBL/GenBank/DDBJ whole genome shotgun (WGS) entry which is preliminary data.</text>
</comment>
<organism evidence="2 3">
    <name type="scientific">Portunus trituberculatus</name>
    <name type="common">Swimming crab</name>
    <name type="synonym">Neptunus trituberculatus</name>
    <dbReference type="NCBI Taxonomy" id="210409"/>
    <lineage>
        <taxon>Eukaryota</taxon>
        <taxon>Metazoa</taxon>
        <taxon>Ecdysozoa</taxon>
        <taxon>Arthropoda</taxon>
        <taxon>Crustacea</taxon>
        <taxon>Multicrustacea</taxon>
        <taxon>Malacostraca</taxon>
        <taxon>Eumalacostraca</taxon>
        <taxon>Eucarida</taxon>
        <taxon>Decapoda</taxon>
        <taxon>Pleocyemata</taxon>
        <taxon>Brachyura</taxon>
        <taxon>Eubrachyura</taxon>
        <taxon>Portunoidea</taxon>
        <taxon>Portunidae</taxon>
        <taxon>Portuninae</taxon>
        <taxon>Portunus</taxon>
    </lineage>
</organism>